<dbReference type="AlphaFoldDB" id="A0A813U9C6"/>
<reference evidence="2" key="1">
    <citation type="submission" date="2021-02" db="EMBL/GenBank/DDBJ databases">
        <authorList>
            <person name="Nowell W R."/>
        </authorList>
    </citation>
    <scope>NUCLEOTIDE SEQUENCE</scope>
</reference>
<feature type="compositionally biased region" description="Basic and acidic residues" evidence="1">
    <location>
        <begin position="109"/>
        <end position="121"/>
    </location>
</feature>
<feature type="region of interest" description="Disordered" evidence="1">
    <location>
        <begin position="109"/>
        <end position="138"/>
    </location>
</feature>
<feature type="compositionally biased region" description="Pro residues" evidence="1">
    <location>
        <begin position="122"/>
        <end position="137"/>
    </location>
</feature>
<sequence length="334" mass="37980">MGTVMKNPLNNMNSLPTLDPLHIDKSLKSSFSTVFPNLPDILSTTVSHKRQPQKHVRFALKLDSVEEESLPPSREISSAATSHLNKRVIDPWRQHRPLYGAYFEHLEKQDKLPNNETEIRRVPPPPIPPPPPEPGAEPPTYTHTFIIQSKSPDIIIDSITISTPPIHLPRIIHRTKKPIEQQLPTTDSYLKTQLKISTPPRIVQRKKTTNLSYQKNPDASVYTGLKRAEVNLPSTNGLQSNNKTIRSNNSLGSKYVNDHVQTKKIIETFTKPLSGANNQKSHSSDRHISPNYSKKPDTPNYTLRTYNTPKMKTTHSFENRDNNYLFQPIIHSTH</sequence>
<feature type="region of interest" description="Disordered" evidence="1">
    <location>
        <begin position="271"/>
        <end position="305"/>
    </location>
</feature>
<evidence type="ECO:0000256" key="1">
    <source>
        <dbReference type="SAM" id="MobiDB-lite"/>
    </source>
</evidence>
<evidence type="ECO:0000313" key="2">
    <source>
        <dbReference type="EMBL" id="CAF0819591.1"/>
    </source>
</evidence>
<protein>
    <submittedName>
        <fullName evidence="2">Uncharacterized protein</fullName>
    </submittedName>
</protein>
<proteinExistence type="predicted"/>
<dbReference type="EMBL" id="CAJNOT010000071">
    <property type="protein sequence ID" value="CAF0819591.1"/>
    <property type="molecule type" value="Genomic_DNA"/>
</dbReference>
<organism evidence="2 3">
    <name type="scientific">Rotaria sordida</name>
    <dbReference type="NCBI Taxonomy" id="392033"/>
    <lineage>
        <taxon>Eukaryota</taxon>
        <taxon>Metazoa</taxon>
        <taxon>Spiralia</taxon>
        <taxon>Gnathifera</taxon>
        <taxon>Rotifera</taxon>
        <taxon>Eurotatoria</taxon>
        <taxon>Bdelloidea</taxon>
        <taxon>Philodinida</taxon>
        <taxon>Philodinidae</taxon>
        <taxon>Rotaria</taxon>
    </lineage>
</organism>
<accession>A0A813U9C6</accession>
<dbReference type="Proteomes" id="UP000663864">
    <property type="component" value="Unassembled WGS sequence"/>
</dbReference>
<name>A0A813U9C6_9BILA</name>
<gene>
    <name evidence="2" type="ORF">ZHD862_LOCUS3311</name>
</gene>
<evidence type="ECO:0000313" key="3">
    <source>
        <dbReference type="Proteomes" id="UP000663864"/>
    </source>
</evidence>
<feature type="region of interest" description="Disordered" evidence="1">
    <location>
        <begin position="233"/>
        <end position="252"/>
    </location>
</feature>
<comment type="caution">
    <text evidence="2">The sequence shown here is derived from an EMBL/GenBank/DDBJ whole genome shotgun (WGS) entry which is preliminary data.</text>
</comment>